<evidence type="ECO:0000256" key="1">
    <source>
        <dbReference type="SAM" id="Phobius"/>
    </source>
</evidence>
<dbReference type="EMBL" id="CAICTM010000456">
    <property type="protein sequence ID" value="CAB9510879.1"/>
    <property type="molecule type" value="Genomic_DNA"/>
</dbReference>
<evidence type="ECO:0000313" key="2">
    <source>
        <dbReference type="EMBL" id="CAB9510879.1"/>
    </source>
</evidence>
<evidence type="ECO:0000313" key="3">
    <source>
        <dbReference type="Proteomes" id="UP001153069"/>
    </source>
</evidence>
<accession>A0A9N8DYP4</accession>
<protein>
    <submittedName>
        <fullName evidence="2">Uncharacterized protein</fullName>
    </submittedName>
</protein>
<gene>
    <name evidence="2" type="ORF">SEMRO_457_G146910.1</name>
</gene>
<keyword evidence="1" id="KW-1133">Transmembrane helix</keyword>
<feature type="transmembrane region" description="Helical" evidence="1">
    <location>
        <begin position="87"/>
        <end position="105"/>
    </location>
</feature>
<keyword evidence="1" id="KW-0812">Transmembrane</keyword>
<comment type="caution">
    <text evidence="2">The sequence shown here is derived from an EMBL/GenBank/DDBJ whole genome shotgun (WGS) entry which is preliminary data.</text>
</comment>
<keyword evidence="1" id="KW-0472">Membrane</keyword>
<dbReference type="AlphaFoldDB" id="A0A9N8DYP4"/>
<name>A0A9N8DYP4_9STRA</name>
<reference evidence="2" key="1">
    <citation type="submission" date="2020-06" db="EMBL/GenBank/DDBJ databases">
        <authorList>
            <consortium name="Plant Systems Biology data submission"/>
        </authorList>
    </citation>
    <scope>NUCLEOTIDE SEQUENCE</scope>
    <source>
        <strain evidence="2">D6</strain>
    </source>
</reference>
<proteinExistence type="predicted"/>
<dbReference type="Proteomes" id="UP001153069">
    <property type="component" value="Unassembled WGS sequence"/>
</dbReference>
<keyword evidence="3" id="KW-1185">Reference proteome</keyword>
<organism evidence="2 3">
    <name type="scientific">Seminavis robusta</name>
    <dbReference type="NCBI Taxonomy" id="568900"/>
    <lineage>
        <taxon>Eukaryota</taxon>
        <taxon>Sar</taxon>
        <taxon>Stramenopiles</taxon>
        <taxon>Ochrophyta</taxon>
        <taxon>Bacillariophyta</taxon>
        <taxon>Bacillariophyceae</taxon>
        <taxon>Bacillariophycidae</taxon>
        <taxon>Naviculales</taxon>
        <taxon>Naviculaceae</taxon>
        <taxon>Seminavis</taxon>
    </lineage>
</organism>
<feature type="transmembrane region" description="Helical" evidence="1">
    <location>
        <begin position="125"/>
        <end position="144"/>
    </location>
</feature>
<sequence length="153" mass="17871">MFAWLSSINRRRREENVILRDFVQSHFAMTKEGGVVYECRCVYPESNCSSLQHHPDIDAMILEFCQSTTEDDPFHVQQQKNNDLEECAKVMTFFFAIISSFWVLAHQYYTTSNDDNRHGAIDCGILVALTILANLLLFCCLFRVDIQYRPHHE</sequence>